<comment type="caution">
    <text evidence="1">The sequence shown here is derived from an EMBL/GenBank/DDBJ whole genome shotgun (WGS) entry which is preliminary data.</text>
</comment>
<organism evidence="1 2">
    <name type="scientific">Mediterraneibacter hominis</name>
    <dbReference type="NCBI Taxonomy" id="2763054"/>
    <lineage>
        <taxon>Bacteria</taxon>
        <taxon>Bacillati</taxon>
        <taxon>Bacillota</taxon>
        <taxon>Clostridia</taxon>
        <taxon>Lachnospirales</taxon>
        <taxon>Lachnospiraceae</taxon>
        <taxon>Mediterraneibacter</taxon>
    </lineage>
</organism>
<evidence type="ECO:0000313" key="2">
    <source>
        <dbReference type="Proteomes" id="UP000652477"/>
    </source>
</evidence>
<dbReference type="AlphaFoldDB" id="A0A923LH84"/>
<protein>
    <submittedName>
        <fullName evidence="1">Uncharacterized protein</fullName>
    </submittedName>
</protein>
<name>A0A923LH84_9FIRM</name>
<gene>
    <name evidence="1" type="ORF">H8S37_04735</name>
</gene>
<keyword evidence="2" id="KW-1185">Reference proteome</keyword>
<reference evidence="1" key="1">
    <citation type="submission" date="2020-08" db="EMBL/GenBank/DDBJ databases">
        <title>Genome public.</title>
        <authorList>
            <person name="Liu C."/>
            <person name="Sun Q."/>
        </authorList>
    </citation>
    <scope>NUCLEOTIDE SEQUENCE</scope>
    <source>
        <strain evidence="1">NSJ-55</strain>
    </source>
</reference>
<accession>A0A923LH84</accession>
<evidence type="ECO:0000313" key="1">
    <source>
        <dbReference type="EMBL" id="MBC5688235.1"/>
    </source>
</evidence>
<sequence length="157" mass="18209">MSIVIKNQIQIPSVSVMPGFGSKINLSSNTTVTARECKLFEIALHMVCKLYQHEKRNLSEFPKMNILFTYDFTFEFQNNSATNLGLYMNLIIYSMQNIRNNIITELNYLAIYIEELCHCVWHIDDELIVKNKVIEVFKLSGLNVTEELFYLKGGKVE</sequence>
<dbReference type="EMBL" id="JACOPF010000001">
    <property type="protein sequence ID" value="MBC5688235.1"/>
    <property type="molecule type" value="Genomic_DNA"/>
</dbReference>
<dbReference type="RefSeq" id="WP_186874863.1">
    <property type="nucleotide sequence ID" value="NZ_JACOPF010000001.1"/>
</dbReference>
<proteinExistence type="predicted"/>
<dbReference type="Proteomes" id="UP000652477">
    <property type="component" value="Unassembled WGS sequence"/>
</dbReference>